<feature type="compositionally biased region" description="Gly residues" evidence="1">
    <location>
        <begin position="161"/>
        <end position="174"/>
    </location>
</feature>
<evidence type="ECO:0000313" key="3">
    <source>
        <dbReference type="Proteomes" id="UP000279259"/>
    </source>
</evidence>
<gene>
    <name evidence="2" type="ORF">EHS25_007888</name>
</gene>
<proteinExistence type="predicted"/>
<dbReference type="Proteomes" id="UP000279259">
    <property type="component" value="Unassembled WGS sequence"/>
</dbReference>
<dbReference type="OrthoDB" id="514070at2759"/>
<feature type="region of interest" description="Disordered" evidence="1">
    <location>
        <begin position="154"/>
        <end position="193"/>
    </location>
</feature>
<name>A0A427YR33_9TREE</name>
<dbReference type="AlphaFoldDB" id="A0A427YR33"/>
<reference evidence="2 3" key="1">
    <citation type="submission" date="2018-11" db="EMBL/GenBank/DDBJ databases">
        <title>Genome sequence of Saitozyma podzolica DSM 27192.</title>
        <authorList>
            <person name="Aliyu H."/>
            <person name="Gorte O."/>
            <person name="Ochsenreither K."/>
        </authorList>
    </citation>
    <scope>NUCLEOTIDE SEQUENCE [LARGE SCALE GENOMIC DNA]</scope>
    <source>
        <strain evidence="2 3">DSM 27192</strain>
    </source>
</reference>
<accession>A0A427YR33</accession>
<dbReference type="EMBL" id="RSCD01000004">
    <property type="protein sequence ID" value="RSH93530.1"/>
    <property type="molecule type" value="Genomic_DNA"/>
</dbReference>
<keyword evidence="3" id="KW-1185">Reference proteome</keyword>
<protein>
    <submittedName>
        <fullName evidence="2">Uncharacterized protein</fullName>
    </submittedName>
</protein>
<comment type="caution">
    <text evidence="2">The sequence shown here is derived from an EMBL/GenBank/DDBJ whole genome shotgun (WGS) entry which is preliminary data.</text>
</comment>
<organism evidence="2 3">
    <name type="scientific">Saitozyma podzolica</name>
    <dbReference type="NCBI Taxonomy" id="1890683"/>
    <lineage>
        <taxon>Eukaryota</taxon>
        <taxon>Fungi</taxon>
        <taxon>Dikarya</taxon>
        <taxon>Basidiomycota</taxon>
        <taxon>Agaricomycotina</taxon>
        <taxon>Tremellomycetes</taxon>
        <taxon>Tremellales</taxon>
        <taxon>Trimorphomycetaceae</taxon>
        <taxon>Saitozyma</taxon>
    </lineage>
</organism>
<evidence type="ECO:0000256" key="1">
    <source>
        <dbReference type="SAM" id="MobiDB-lite"/>
    </source>
</evidence>
<evidence type="ECO:0000313" key="2">
    <source>
        <dbReference type="EMBL" id="RSH93530.1"/>
    </source>
</evidence>
<sequence>MTLAAKIYNSHNTKERLSKLDAKKLTTLVPDKEQRKTVLNAVKGIASGQAYSKKRTRDSDLLEPLKNKDADENLPQSLEFKEILDPEALIPLTVTVNRAPVKTAWAYVVARRMGFDVQESLSIAHVYVHISSLKHALMLGNILNPAEAREAEEEISELPGENGGMADGKGGAGRSKGKGKVWGNAREGERGGSSQPWVGILGAKIPVIERPDGTWRAIQKGVAIQPSVAYLYITRAFKDYTSHVMGALKLVAASYPPDELNRMGLGMYREFKPDVVEWGQRGTLELVKVLDQAAGPVSAEAVAATDTPATTLPVAETAKPGYTALKPVRSGDIPEAADLEGDGDVAEDGDADAIPLEHEHVPPDEEERAEPAAKKLKADMTVEEYEAMLDAEDQAGGFYDAVDIFDAGRQAR</sequence>